<organism evidence="3 4">
    <name type="scientific">Desulfoluna butyratoxydans</name>
    <dbReference type="NCBI Taxonomy" id="231438"/>
    <lineage>
        <taxon>Bacteria</taxon>
        <taxon>Pseudomonadati</taxon>
        <taxon>Thermodesulfobacteriota</taxon>
        <taxon>Desulfobacteria</taxon>
        <taxon>Desulfobacterales</taxon>
        <taxon>Desulfolunaceae</taxon>
        <taxon>Desulfoluna</taxon>
    </lineage>
</organism>
<gene>
    <name evidence="3" type="ORF">MSL71_18150</name>
</gene>
<dbReference type="PANTHER" id="PTHR33606:SF3">
    <property type="entry name" value="PROTEIN YCII"/>
    <property type="match status" value="1"/>
</dbReference>
<reference evidence="3 4" key="1">
    <citation type="submission" date="2019-03" db="EMBL/GenBank/DDBJ databases">
        <authorList>
            <person name="Nijsse B."/>
        </authorList>
    </citation>
    <scope>NUCLEOTIDE SEQUENCE [LARGE SCALE GENOMIC DNA]</scope>
    <source>
        <strain evidence="3">Desulfoluna butyratoxydans MSL71</strain>
    </source>
</reference>
<evidence type="ECO:0000313" key="4">
    <source>
        <dbReference type="Proteomes" id="UP000507962"/>
    </source>
</evidence>
<dbReference type="EMBL" id="CAADHO010000003">
    <property type="protein sequence ID" value="VFQ44171.1"/>
    <property type="molecule type" value="Genomic_DNA"/>
</dbReference>
<dbReference type="InterPro" id="IPR005545">
    <property type="entry name" value="YCII"/>
</dbReference>
<evidence type="ECO:0000259" key="2">
    <source>
        <dbReference type="Pfam" id="PF03795"/>
    </source>
</evidence>
<proteinExistence type="inferred from homology"/>
<dbReference type="InterPro" id="IPR011008">
    <property type="entry name" value="Dimeric_a/b-barrel"/>
</dbReference>
<dbReference type="PANTHER" id="PTHR33606">
    <property type="entry name" value="PROTEIN YCII"/>
    <property type="match status" value="1"/>
</dbReference>
<keyword evidence="4" id="KW-1185">Reference proteome</keyword>
<dbReference type="SUPFAM" id="SSF54909">
    <property type="entry name" value="Dimeric alpha+beta barrel"/>
    <property type="match status" value="1"/>
</dbReference>
<dbReference type="Proteomes" id="UP000507962">
    <property type="component" value="Unassembled WGS sequence"/>
</dbReference>
<dbReference type="InterPro" id="IPR051807">
    <property type="entry name" value="Sec-metab_biosynth-assoc"/>
</dbReference>
<feature type="domain" description="YCII-related" evidence="2">
    <location>
        <begin position="1"/>
        <end position="88"/>
    </location>
</feature>
<comment type="similarity">
    <text evidence="1">Belongs to the YciI family.</text>
</comment>
<dbReference type="AlphaFoldDB" id="A0A4U8YKJ6"/>
<dbReference type="Pfam" id="PF03795">
    <property type="entry name" value="YCII"/>
    <property type="match status" value="1"/>
</dbReference>
<dbReference type="Gene3D" id="3.30.70.1060">
    <property type="entry name" value="Dimeric alpha+beta barrel"/>
    <property type="match status" value="1"/>
</dbReference>
<sequence length="97" mass="11332">MLFVVRFTDKPDSQSLRETYLQAHIAWLDERRQTILVAGSIRDEPTSSPLGAFWVVEAESKSNVHELYKSDPFWTCGMREHVDVYHWSKAFDEETLV</sequence>
<name>A0A4U8YKJ6_9BACT</name>
<evidence type="ECO:0000313" key="3">
    <source>
        <dbReference type="EMBL" id="VFQ44171.1"/>
    </source>
</evidence>
<evidence type="ECO:0000256" key="1">
    <source>
        <dbReference type="ARBA" id="ARBA00007689"/>
    </source>
</evidence>
<protein>
    <submittedName>
        <fullName evidence="3">Dimeric alpha-beta barrel</fullName>
    </submittedName>
</protein>
<dbReference type="RefSeq" id="WP_180139121.1">
    <property type="nucleotide sequence ID" value="NZ_CAADHO010000003.1"/>
</dbReference>
<accession>A0A4U8YKJ6</accession>